<dbReference type="Proteomes" id="UP000604273">
    <property type="component" value="Unassembled WGS sequence"/>
</dbReference>
<keyword evidence="3" id="KW-1185">Reference proteome</keyword>
<reference evidence="2" key="1">
    <citation type="journal article" date="2020" name="BMC Genomics">
        <title>Correction to: Identification and distribution of gene clusters required for synthesis of sphingolipid metabolism inhibitors in diverse species of the filamentous fungus Fusarium.</title>
        <authorList>
            <person name="Kim H.S."/>
            <person name="Lohmar J.M."/>
            <person name="Busman M."/>
            <person name="Brown D.W."/>
            <person name="Naumann T.A."/>
            <person name="Divon H.H."/>
            <person name="Lysoe E."/>
            <person name="Uhlig S."/>
            <person name="Proctor R.H."/>
        </authorList>
    </citation>
    <scope>NUCLEOTIDE SEQUENCE</scope>
    <source>
        <strain evidence="2">NRRL 45417</strain>
    </source>
</reference>
<dbReference type="OrthoDB" id="5428055at2759"/>
<dbReference type="AlphaFoldDB" id="A0A8H4X1V8"/>
<protein>
    <submittedName>
        <fullName evidence="2">Uncharacterized protein</fullName>
    </submittedName>
</protein>
<organism evidence="2 3">
    <name type="scientific">Fusarium gaditjirri</name>
    <dbReference type="NCBI Taxonomy" id="282569"/>
    <lineage>
        <taxon>Eukaryota</taxon>
        <taxon>Fungi</taxon>
        <taxon>Dikarya</taxon>
        <taxon>Ascomycota</taxon>
        <taxon>Pezizomycotina</taxon>
        <taxon>Sordariomycetes</taxon>
        <taxon>Hypocreomycetidae</taxon>
        <taxon>Hypocreales</taxon>
        <taxon>Nectriaceae</taxon>
        <taxon>Fusarium</taxon>
        <taxon>Fusarium nisikadoi species complex</taxon>
    </lineage>
</organism>
<evidence type="ECO:0000256" key="1">
    <source>
        <dbReference type="SAM" id="Phobius"/>
    </source>
</evidence>
<keyword evidence="1" id="KW-0812">Transmembrane</keyword>
<reference evidence="2" key="2">
    <citation type="submission" date="2020-05" db="EMBL/GenBank/DDBJ databases">
        <authorList>
            <person name="Kim H.-S."/>
            <person name="Proctor R.H."/>
            <person name="Brown D.W."/>
        </authorList>
    </citation>
    <scope>NUCLEOTIDE SEQUENCE</scope>
    <source>
        <strain evidence="2">NRRL 45417</strain>
    </source>
</reference>
<sequence>MPPISYIDHVVTQAQSSPSMKSLERFIRRKAAHSSRIAIIDYAQDGALRCNNKPKVLENCDIDDLTKQPATDTMRLLLIEDISPQAMIVLGEACDINPNFFAGYVNLHISDKTKKGHASQSFMALESGEECLHLPYQQILDLRGTKLRRDIKDVLQTDSNISRGIEHLASLSGRHLGLAYATCSIMVKRFATYSICLILVDPLVTSAFETTRAGSRQRCYAKSLEADFKESELRRSMTSFKNNQTLLDGKSMLDNLLHSFQGATFPRDSAATSVFSDLCRYPIFTLIAHWNIYLRLVERISQHYKHSLEVTEAQLDDRHLIDLICWRRQISQTHRRVTILSEFVGSRIEQGYDSTTWQLLFSDIAKLQDQLQDYARLFEGMIILTESMVQNLDPRRSIFNDIYAAPVFYITILFVPMTFFTSLFKLRENNVLQRTSALPKRRFSQWYRNRAAPAIVPPIAPASLAYRTDSSNLGTFSVDRVKAEDSNSSLFGNPGSG</sequence>
<gene>
    <name evidence="2" type="ORF">FGADI_1921</name>
</gene>
<accession>A0A8H4X1V8</accession>
<feature type="transmembrane region" description="Helical" evidence="1">
    <location>
        <begin position="402"/>
        <end position="424"/>
    </location>
</feature>
<evidence type="ECO:0000313" key="3">
    <source>
        <dbReference type="Proteomes" id="UP000604273"/>
    </source>
</evidence>
<keyword evidence="1" id="KW-0472">Membrane</keyword>
<keyword evidence="1" id="KW-1133">Transmembrane helix</keyword>
<comment type="caution">
    <text evidence="2">The sequence shown here is derived from an EMBL/GenBank/DDBJ whole genome shotgun (WGS) entry which is preliminary data.</text>
</comment>
<name>A0A8H4X1V8_9HYPO</name>
<dbReference type="EMBL" id="JABFAI010000041">
    <property type="protein sequence ID" value="KAF4959043.1"/>
    <property type="molecule type" value="Genomic_DNA"/>
</dbReference>
<proteinExistence type="predicted"/>
<evidence type="ECO:0000313" key="2">
    <source>
        <dbReference type="EMBL" id="KAF4959043.1"/>
    </source>
</evidence>